<evidence type="ECO:0000256" key="6">
    <source>
        <dbReference type="RuleBase" id="RU003435"/>
    </source>
</evidence>
<sequence>MTETTWDLTPLFPSLESPEFQRAWQGLRERIGGLKDLLEREAPLQEVLFALDTLFEEALPLQAYLYARFSANTADEAALAKLSELEILLLDFQRLRPRLTRYLALQDPEEAGPYRLLVEEARLFALHMMPEGEETLAAELSLSGRGAWAKLHENLTSQITAVVDGEEMPITKVRNLYFRPEEDVRRKAYQAELLAWEQNQVPIAYALNGVKGEAVVLNRRRGFRDDLEPTLLQNRITRKALLAMQEAVEESLPLFRRYYLLKAKALGKERLDWWDLFAPIGQGRRWTLEEARGFIVEKLAAFSQNAAQVAEVAFRERWMDLLPRKGKVGGAYCMPRGGGKSLILANYEESFESVSTLAHELGHAYHNFALARVPASLREVPMTLAETASIMNETLVVEAALKEASPEEGLLILDAYLQGAAQVVVDIYSRFLFESWVFARRKERELSPREFKELMVEAQKRAYGEALASFHPYMWAVKGYYYGSDFYNYPYTFGLLFGLALYSEAKEDPAFMERYEGLLAESGMHTAKALAARFGFDLESPEFWRKGLKVLADKVEELERRLPA</sequence>
<dbReference type="PATRIC" id="fig|271.14.peg.520"/>
<dbReference type="EC" id="3.4.24.-" evidence="9"/>
<proteinExistence type="inferred from homology"/>
<dbReference type="AlphaFoldDB" id="A0A0N0BLD6"/>
<keyword evidence="2 6" id="KW-0479">Metal-binding</keyword>
<dbReference type="Pfam" id="PF08439">
    <property type="entry name" value="Peptidase_M3_N"/>
    <property type="match status" value="1"/>
</dbReference>
<evidence type="ECO:0000256" key="5">
    <source>
        <dbReference type="ARBA" id="ARBA00023049"/>
    </source>
</evidence>
<dbReference type="NCBIfam" id="TIGR02290">
    <property type="entry name" value="M3_fam_3"/>
    <property type="match status" value="1"/>
</dbReference>
<evidence type="ECO:0000256" key="3">
    <source>
        <dbReference type="ARBA" id="ARBA00022801"/>
    </source>
</evidence>
<keyword evidence="5 6" id="KW-0482">Metalloprotease</keyword>
<dbReference type="Pfam" id="PF01432">
    <property type="entry name" value="Peptidase_M3"/>
    <property type="match status" value="1"/>
</dbReference>
<evidence type="ECO:0000313" key="9">
    <source>
        <dbReference type="EMBL" id="KOX89273.1"/>
    </source>
</evidence>
<dbReference type="Proteomes" id="UP000037685">
    <property type="component" value="Unassembled WGS sequence"/>
</dbReference>
<dbReference type="InterPro" id="IPR042088">
    <property type="entry name" value="OligoPept_F_C"/>
</dbReference>
<reference evidence="9 10" key="1">
    <citation type="submission" date="2015-07" db="EMBL/GenBank/DDBJ databases">
        <authorList>
            <person name="Noorani M."/>
        </authorList>
    </citation>
    <scope>NUCLEOTIDE SEQUENCE [LARGE SCALE GENOMIC DNA]</scope>
    <source>
        <strain evidence="10">ATCC 25104 / DSM 625 / JCM 10724 / NBRC 103206 / NCIMB 11243 / YT-1</strain>
    </source>
</reference>
<dbReference type="GO" id="GO:0004181">
    <property type="term" value="F:metallocarboxypeptidase activity"/>
    <property type="evidence" value="ECO:0007669"/>
    <property type="project" value="InterPro"/>
</dbReference>
<comment type="cofactor">
    <cofactor evidence="6">
        <name>Zn(2+)</name>
        <dbReference type="ChEBI" id="CHEBI:29105"/>
    </cofactor>
    <text evidence="6">Binds 1 zinc ion.</text>
</comment>
<feature type="domain" description="Oligopeptidase F N-terminal" evidence="8">
    <location>
        <begin position="105"/>
        <end position="159"/>
    </location>
</feature>
<accession>A0A0N0BLD6</accession>
<gene>
    <name evidence="9" type="primary">pepF1_1</name>
    <name evidence="9" type="ORF">BVI061214_00431</name>
</gene>
<dbReference type="PANTHER" id="PTHR34217:SF1">
    <property type="entry name" value="CARBOXYPEPTIDASE 1"/>
    <property type="match status" value="1"/>
</dbReference>
<keyword evidence="3 6" id="KW-0378">Hydrolase</keyword>
<comment type="similarity">
    <text evidence="6">Belongs to the peptidase M3 family.</text>
</comment>
<organism evidence="9 10">
    <name type="scientific">Thermus aquaticus</name>
    <dbReference type="NCBI Taxonomy" id="271"/>
    <lineage>
        <taxon>Bacteria</taxon>
        <taxon>Thermotogati</taxon>
        <taxon>Deinococcota</taxon>
        <taxon>Deinococci</taxon>
        <taxon>Thermales</taxon>
        <taxon>Thermaceae</taxon>
        <taxon>Thermus</taxon>
    </lineage>
</organism>
<dbReference type="InterPro" id="IPR001333">
    <property type="entry name" value="Peptidase_M32_Taq"/>
</dbReference>
<dbReference type="PANTHER" id="PTHR34217">
    <property type="entry name" value="METAL-DEPENDENT CARBOXYPEPTIDASE"/>
    <property type="match status" value="1"/>
</dbReference>
<evidence type="ECO:0000313" key="10">
    <source>
        <dbReference type="Proteomes" id="UP000037685"/>
    </source>
</evidence>
<evidence type="ECO:0000256" key="2">
    <source>
        <dbReference type="ARBA" id="ARBA00022723"/>
    </source>
</evidence>
<dbReference type="GO" id="GO:0004222">
    <property type="term" value="F:metalloendopeptidase activity"/>
    <property type="evidence" value="ECO:0007669"/>
    <property type="project" value="InterPro"/>
</dbReference>
<name>A0A0N0BLD6_THEAQ</name>
<feature type="domain" description="Peptidase M3A/M3B catalytic" evidence="7">
    <location>
        <begin position="180"/>
        <end position="548"/>
    </location>
</feature>
<keyword evidence="4 6" id="KW-0862">Zinc</keyword>
<dbReference type="SUPFAM" id="SSF55486">
    <property type="entry name" value="Metalloproteases ('zincins'), catalytic domain"/>
    <property type="match status" value="1"/>
</dbReference>
<keyword evidence="1 6" id="KW-0645">Protease</keyword>
<dbReference type="Gene3D" id="1.10.1370.20">
    <property type="entry name" value="Oligoendopeptidase f, C-terminal domain"/>
    <property type="match status" value="1"/>
</dbReference>
<evidence type="ECO:0000259" key="7">
    <source>
        <dbReference type="Pfam" id="PF01432"/>
    </source>
</evidence>
<dbReference type="EMBL" id="LHCI01000106">
    <property type="protein sequence ID" value="KOX89273.1"/>
    <property type="molecule type" value="Genomic_DNA"/>
</dbReference>
<dbReference type="InterPro" id="IPR013647">
    <property type="entry name" value="OligopepF_N_dom"/>
</dbReference>
<dbReference type="InterPro" id="IPR011977">
    <property type="entry name" value="Pept_M3B_clade3"/>
</dbReference>
<protein>
    <submittedName>
        <fullName evidence="9">Oligoendopeptidase F, plasmid</fullName>
        <ecNumber evidence="9">3.4.24.-</ecNumber>
    </submittedName>
</protein>
<dbReference type="GO" id="GO:0006508">
    <property type="term" value="P:proteolysis"/>
    <property type="evidence" value="ECO:0007669"/>
    <property type="project" value="UniProtKB-KW"/>
</dbReference>
<evidence type="ECO:0000256" key="4">
    <source>
        <dbReference type="ARBA" id="ARBA00022833"/>
    </source>
</evidence>
<dbReference type="RefSeq" id="WP_053767141.1">
    <property type="nucleotide sequence ID" value="NZ_LHCI01000106.1"/>
</dbReference>
<dbReference type="InterPro" id="IPR034006">
    <property type="entry name" value="M3B_PepF_2"/>
</dbReference>
<dbReference type="CDD" id="cd09607">
    <property type="entry name" value="M3B_PepF"/>
    <property type="match status" value="1"/>
</dbReference>
<evidence type="ECO:0000259" key="8">
    <source>
        <dbReference type="Pfam" id="PF08439"/>
    </source>
</evidence>
<comment type="caution">
    <text evidence="9">The sequence shown here is derived from an EMBL/GenBank/DDBJ whole genome shotgun (WGS) entry which is preliminary data.</text>
</comment>
<dbReference type="InterPro" id="IPR001567">
    <property type="entry name" value="Pept_M3A_M3B_dom"/>
</dbReference>
<dbReference type="GO" id="GO:0046872">
    <property type="term" value="F:metal ion binding"/>
    <property type="evidence" value="ECO:0007669"/>
    <property type="project" value="UniProtKB-UniRule"/>
</dbReference>
<evidence type="ECO:0000256" key="1">
    <source>
        <dbReference type="ARBA" id="ARBA00022670"/>
    </source>
</evidence>